<name>A0AA91IVU2_9MYCO</name>
<comment type="caution">
    <text evidence="1">The sequence shown here is derived from an EMBL/GenBank/DDBJ whole genome shotgun (WGS) entry which is preliminary data.</text>
</comment>
<sequence>MTEKYLLWRWGSFMRMVLSLPLSGPQLFKQGYSSDVSVGPANIPWRIETTSSAGSAILSETDSTIFSHFMLKSVDQIINMAREGLRT</sequence>
<evidence type="ECO:0000313" key="2">
    <source>
        <dbReference type="Proteomes" id="UP000093712"/>
    </source>
</evidence>
<proteinExistence type="predicted"/>
<dbReference type="EMBL" id="LZME01000160">
    <property type="protein sequence ID" value="OBK80328.1"/>
    <property type="molecule type" value="Genomic_DNA"/>
</dbReference>
<organism evidence="1 2">
    <name type="scientific">Mycolicibacter heraklionensis</name>
    <dbReference type="NCBI Taxonomy" id="512402"/>
    <lineage>
        <taxon>Bacteria</taxon>
        <taxon>Bacillati</taxon>
        <taxon>Actinomycetota</taxon>
        <taxon>Actinomycetes</taxon>
        <taxon>Mycobacteriales</taxon>
        <taxon>Mycobacteriaceae</taxon>
        <taxon>Mycolicibacter</taxon>
    </lineage>
</organism>
<protein>
    <submittedName>
        <fullName evidence="1">Uncharacterized protein</fullName>
    </submittedName>
</protein>
<accession>A0AA91IVU2</accession>
<dbReference type="AlphaFoldDB" id="A0AA91IVU2"/>
<gene>
    <name evidence="1" type="ORF">A5649_12780</name>
</gene>
<evidence type="ECO:0000313" key="1">
    <source>
        <dbReference type="EMBL" id="OBK80328.1"/>
    </source>
</evidence>
<reference evidence="1 2" key="1">
    <citation type="submission" date="2016-06" db="EMBL/GenBank/DDBJ databases">
        <authorList>
            <person name="Sutton G."/>
            <person name="Brinkac L."/>
            <person name="Sanka R."/>
            <person name="Adams M."/>
            <person name="Lau E."/>
            <person name="Garcia-Basteiro A."/>
            <person name="Lopez-Varela E."/>
            <person name="Palencia S."/>
        </authorList>
    </citation>
    <scope>NUCLEOTIDE SEQUENCE [LARGE SCALE GENOMIC DNA]</scope>
    <source>
        <strain evidence="1 2">1211594.5</strain>
    </source>
</reference>
<dbReference type="Proteomes" id="UP000093712">
    <property type="component" value="Unassembled WGS sequence"/>
</dbReference>